<proteinExistence type="predicted"/>
<reference evidence="2 3" key="1">
    <citation type="journal article" date="2018" name="Nat. Ecol. Evol.">
        <title>Shark genomes provide insights into elasmobranch evolution and the origin of vertebrates.</title>
        <authorList>
            <person name="Hara Y"/>
            <person name="Yamaguchi K"/>
            <person name="Onimaru K"/>
            <person name="Kadota M"/>
            <person name="Koyanagi M"/>
            <person name="Keeley SD"/>
            <person name="Tatsumi K"/>
            <person name="Tanaka K"/>
            <person name="Motone F"/>
            <person name="Kageyama Y"/>
            <person name="Nozu R"/>
            <person name="Adachi N"/>
            <person name="Nishimura O"/>
            <person name="Nakagawa R"/>
            <person name="Tanegashima C"/>
            <person name="Kiyatake I"/>
            <person name="Matsumoto R"/>
            <person name="Murakumo K"/>
            <person name="Nishida K"/>
            <person name="Terakita A"/>
            <person name="Kuratani S"/>
            <person name="Sato K"/>
            <person name="Hyodo S Kuraku.S."/>
        </authorList>
    </citation>
    <scope>NUCLEOTIDE SEQUENCE [LARGE SCALE GENOMIC DNA]</scope>
</reference>
<evidence type="ECO:0000313" key="2">
    <source>
        <dbReference type="EMBL" id="GCC36807.1"/>
    </source>
</evidence>
<keyword evidence="3" id="KW-1185">Reference proteome</keyword>
<organism evidence="2 3">
    <name type="scientific">Chiloscyllium punctatum</name>
    <name type="common">Brownbanded bambooshark</name>
    <name type="synonym">Hemiscyllium punctatum</name>
    <dbReference type="NCBI Taxonomy" id="137246"/>
    <lineage>
        <taxon>Eukaryota</taxon>
        <taxon>Metazoa</taxon>
        <taxon>Chordata</taxon>
        <taxon>Craniata</taxon>
        <taxon>Vertebrata</taxon>
        <taxon>Chondrichthyes</taxon>
        <taxon>Elasmobranchii</taxon>
        <taxon>Galeomorphii</taxon>
        <taxon>Galeoidea</taxon>
        <taxon>Orectolobiformes</taxon>
        <taxon>Hemiscylliidae</taxon>
        <taxon>Chiloscyllium</taxon>
    </lineage>
</organism>
<evidence type="ECO:0000313" key="3">
    <source>
        <dbReference type="Proteomes" id="UP000287033"/>
    </source>
</evidence>
<gene>
    <name evidence="2" type="ORF">chiPu_0015307</name>
</gene>
<protein>
    <submittedName>
        <fullName evidence="2">Uncharacterized protein</fullName>
    </submittedName>
</protein>
<dbReference type="Proteomes" id="UP000287033">
    <property type="component" value="Unassembled WGS sequence"/>
</dbReference>
<name>A0A401T2J8_CHIPU</name>
<dbReference type="AlphaFoldDB" id="A0A401T2J8"/>
<sequence length="112" mass="12409">MKGGKRDCPLTGKRSPPARAGAQPIARKAPFPPHLERSVVGAGNVVRWRNFRPVPETMCRWSWRCGRGRMRGAGAANVRSQSRGLRQRNGCILWEPCAGELLHVLRCKVPGL</sequence>
<evidence type="ECO:0000256" key="1">
    <source>
        <dbReference type="SAM" id="MobiDB-lite"/>
    </source>
</evidence>
<accession>A0A401T2J8</accession>
<dbReference type="EMBL" id="BEZZ01000887">
    <property type="protein sequence ID" value="GCC36807.1"/>
    <property type="molecule type" value="Genomic_DNA"/>
</dbReference>
<feature type="region of interest" description="Disordered" evidence="1">
    <location>
        <begin position="1"/>
        <end position="30"/>
    </location>
</feature>
<comment type="caution">
    <text evidence="2">The sequence shown here is derived from an EMBL/GenBank/DDBJ whole genome shotgun (WGS) entry which is preliminary data.</text>
</comment>